<dbReference type="InterPro" id="IPR050148">
    <property type="entry name" value="Terpene_synthase-like"/>
</dbReference>
<evidence type="ECO:0000256" key="4">
    <source>
        <dbReference type="ARBA" id="ARBA00023239"/>
    </source>
</evidence>
<organism evidence="6 7">
    <name type="scientific">Forsythia ovata</name>
    <dbReference type="NCBI Taxonomy" id="205694"/>
    <lineage>
        <taxon>Eukaryota</taxon>
        <taxon>Viridiplantae</taxon>
        <taxon>Streptophyta</taxon>
        <taxon>Embryophyta</taxon>
        <taxon>Tracheophyta</taxon>
        <taxon>Spermatophyta</taxon>
        <taxon>Magnoliopsida</taxon>
        <taxon>eudicotyledons</taxon>
        <taxon>Gunneridae</taxon>
        <taxon>Pentapetalae</taxon>
        <taxon>asterids</taxon>
        <taxon>lamiids</taxon>
        <taxon>Lamiales</taxon>
        <taxon>Oleaceae</taxon>
        <taxon>Forsythieae</taxon>
        <taxon>Forsythia</taxon>
    </lineage>
</organism>
<dbReference type="SUPFAM" id="SSF48576">
    <property type="entry name" value="Terpenoid synthases"/>
    <property type="match status" value="1"/>
</dbReference>
<comment type="cofactor">
    <cofactor evidence="1">
        <name>Mg(2+)</name>
        <dbReference type="ChEBI" id="CHEBI:18420"/>
    </cofactor>
</comment>
<dbReference type="InterPro" id="IPR005630">
    <property type="entry name" value="Terpene_synthase_metal-bd"/>
</dbReference>
<sequence length="200" mass="22760">MDSQIPASAAPISSKNMGIEDTRRSVTYHPSIWGDYFLANTYDVTLLNIYVSRWDFNAIGQLPLYMKHCFKALSDVYVEIAEELRKTCRWYGIHYVIKEMKNLVRAYFEEAKWAYNGYLPIDMEEYMKVALTSSGYIMLSTTCLVGMGELVTKEAFDWLSSESIAVKGSAIIARLMDDMAGHGMQKQIGALSCKKRKKSI</sequence>
<evidence type="ECO:0000259" key="5">
    <source>
        <dbReference type="Pfam" id="PF03936"/>
    </source>
</evidence>
<keyword evidence="3" id="KW-0479">Metal-binding</keyword>
<keyword evidence="7" id="KW-1185">Reference proteome</keyword>
<dbReference type="Gene3D" id="1.10.600.10">
    <property type="entry name" value="Farnesyl Diphosphate Synthase"/>
    <property type="match status" value="1"/>
</dbReference>
<dbReference type="AlphaFoldDB" id="A0ABD1S3T9"/>
<dbReference type="PANTHER" id="PTHR31225:SF221">
    <property type="entry name" value="(-)-GERMACRENE D SYNTHASE"/>
    <property type="match status" value="1"/>
</dbReference>
<name>A0ABD1S3T9_9LAMI</name>
<evidence type="ECO:0000313" key="6">
    <source>
        <dbReference type="EMBL" id="KAL2494482.1"/>
    </source>
</evidence>
<accession>A0ABD1S3T9</accession>
<dbReference type="Pfam" id="PF03936">
    <property type="entry name" value="Terpene_synth_C"/>
    <property type="match status" value="1"/>
</dbReference>
<dbReference type="EMBL" id="JBFOLJ010000011">
    <property type="protein sequence ID" value="KAL2494482.1"/>
    <property type="molecule type" value="Genomic_DNA"/>
</dbReference>
<reference evidence="7" key="1">
    <citation type="submission" date="2024-07" db="EMBL/GenBank/DDBJ databases">
        <title>Two chromosome-level genome assemblies of Korean endemic species Abeliophyllum distichum and Forsythia ovata (Oleaceae).</title>
        <authorList>
            <person name="Jang H."/>
        </authorList>
    </citation>
    <scope>NUCLEOTIDE SEQUENCE [LARGE SCALE GENOMIC DNA]</scope>
</reference>
<proteinExistence type="predicted"/>
<dbReference type="PANTHER" id="PTHR31225">
    <property type="entry name" value="OS04G0344100 PROTEIN-RELATED"/>
    <property type="match status" value="1"/>
</dbReference>
<protein>
    <submittedName>
        <fullName evidence="6">S-(+)-linalool synthase</fullName>
    </submittedName>
</protein>
<comment type="pathway">
    <text evidence="2">Secondary metabolite biosynthesis; terpenoid biosynthesis.</text>
</comment>
<evidence type="ECO:0000256" key="2">
    <source>
        <dbReference type="ARBA" id="ARBA00004721"/>
    </source>
</evidence>
<dbReference type="Proteomes" id="UP001604277">
    <property type="component" value="Unassembled WGS sequence"/>
</dbReference>
<dbReference type="GO" id="GO:0046872">
    <property type="term" value="F:metal ion binding"/>
    <property type="evidence" value="ECO:0007669"/>
    <property type="project" value="UniProtKB-KW"/>
</dbReference>
<dbReference type="GO" id="GO:0016829">
    <property type="term" value="F:lyase activity"/>
    <property type="evidence" value="ECO:0007669"/>
    <property type="project" value="UniProtKB-KW"/>
</dbReference>
<keyword evidence="4" id="KW-0456">Lyase</keyword>
<comment type="caution">
    <text evidence="6">The sequence shown here is derived from an EMBL/GenBank/DDBJ whole genome shotgun (WGS) entry which is preliminary data.</text>
</comment>
<feature type="domain" description="Terpene synthase metal-binding" evidence="5">
    <location>
        <begin position="42"/>
        <end position="187"/>
    </location>
</feature>
<gene>
    <name evidence="6" type="ORF">Fot_38239</name>
</gene>
<evidence type="ECO:0000313" key="7">
    <source>
        <dbReference type="Proteomes" id="UP001604277"/>
    </source>
</evidence>
<evidence type="ECO:0000256" key="3">
    <source>
        <dbReference type="ARBA" id="ARBA00022723"/>
    </source>
</evidence>
<evidence type="ECO:0000256" key="1">
    <source>
        <dbReference type="ARBA" id="ARBA00001946"/>
    </source>
</evidence>
<dbReference type="InterPro" id="IPR008949">
    <property type="entry name" value="Isoprenoid_synthase_dom_sf"/>
</dbReference>